<evidence type="ECO:0000256" key="1">
    <source>
        <dbReference type="SAM" id="Phobius"/>
    </source>
</evidence>
<feature type="transmembrane region" description="Helical" evidence="1">
    <location>
        <begin position="250"/>
        <end position="268"/>
    </location>
</feature>
<keyword evidence="1" id="KW-0812">Transmembrane</keyword>
<dbReference type="EMBL" id="JAMQPL010000004">
    <property type="protein sequence ID" value="MCW7530751.1"/>
    <property type="molecule type" value="Genomic_DNA"/>
</dbReference>
<keyword evidence="1" id="KW-1133">Transmembrane helix</keyword>
<name>A0AAW5VGN2_9LEPT</name>
<reference evidence="2" key="1">
    <citation type="submission" date="2022-06" db="EMBL/GenBank/DDBJ databases">
        <title>Leptospira isolates from biofilms formed at urban environments.</title>
        <authorList>
            <person name="Ribeiro P.S."/>
            <person name="Sousa T."/>
            <person name="Carvalho N."/>
            <person name="Aburjaile F."/>
            <person name="Neves F."/>
            <person name="Oliveira D."/>
            <person name="Blanco L."/>
            <person name="Lima J."/>
            <person name="Costa F."/>
            <person name="Brenig B."/>
            <person name="Soares S."/>
            <person name="Ramos R."/>
            <person name="Goes-Neto A."/>
            <person name="Matiuzzi M."/>
            <person name="Azevedo V."/>
            <person name="Ristow P."/>
        </authorList>
    </citation>
    <scope>NUCLEOTIDE SEQUENCE</scope>
    <source>
        <strain evidence="2">VSF20</strain>
    </source>
</reference>
<dbReference type="AlphaFoldDB" id="A0AAW5VGN2"/>
<dbReference type="InterPro" id="IPR009630">
    <property type="entry name" value="DUF1229"/>
</dbReference>
<feature type="transmembrane region" description="Helical" evidence="1">
    <location>
        <begin position="119"/>
        <end position="136"/>
    </location>
</feature>
<organism evidence="2 3">
    <name type="scientific">Leptospira soteropolitanensis</name>
    <dbReference type="NCBI Taxonomy" id="2950025"/>
    <lineage>
        <taxon>Bacteria</taxon>
        <taxon>Pseudomonadati</taxon>
        <taxon>Spirochaetota</taxon>
        <taxon>Spirochaetia</taxon>
        <taxon>Leptospirales</taxon>
        <taxon>Leptospiraceae</taxon>
        <taxon>Leptospira</taxon>
    </lineage>
</organism>
<accession>A0AAW5VGN2</accession>
<feature type="transmembrane region" description="Helical" evidence="1">
    <location>
        <begin position="95"/>
        <end position="113"/>
    </location>
</feature>
<dbReference type="Pfam" id="PF06797">
    <property type="entry name" value="DUF1229"/>
    <property type="match status" value="1"/>
</dbReference>
<dbReference type="RefSeq" id="WP_265352066.1">
    <property type="nucleotide sequence ID" value="NZ_JAMQPL010000004.1"/>
</dbReference>
<feature type="transmembrane region" description="Helical" evidence="1">
    <location>
        <begin position="143"/>
        <end position="163"/>
    </location>
</feature>
<gene>
    <name evidence="2" type="ORF">ND862_11030</name>
</gene>
<feature type="transmembrane region" description="Helical" evidence="1">
    <location>
        <begin position="21"/>
        <end position="48"/>
    </location>
</feature>
<feature type="transmembrane region" description="Helical" evidence="1">
    <location>
        <begin position="68"/>
        <end position="86"/>
    </location>
</feature>
<evidence type="ECO:0000313" key="3">
    <source>
        <dbReference type="Proteomes" id="UP001208540"/>
    </source>
</evidence>
<feature type="transmembrane region" description="Helical" evidence="1">
    <location>
        <begin position="223"/>
        <end position="243"/>
    </location>
</feature>
<sequence>MRAIPLLLFLILGVLQKNDHIYFSLVLLFSLGMLTHSILNTVSTLITADPPYYGRAYEFFTGSRVNSPGTTLLASFSSLLLLGFLGDKNVKEKRLLYFLLGISILISLSISYIFIARTYFFVLAIGTVFVVIRYASETKNLSFLFYFVFVVISILISVFEFLLPEDLSDRIVNGVYSRKIQHSIDYFSQIGQNFFIYPKSHLILDEFWFHNFFSDVHRSSGPYAAIFAYGAVFLTFLSIFVNWRKRYIKSLLIITLLFIPYLLTSIPWESSEYQILVLFAGFTLLTTT</sequence>
<evidence type="ECO:0000313" key="2">
    <source>
        <dbReference type="EMBL" id="MCW7530751.1"/>
    </source>
</evidence>
<protein>
    <submittedName>
        <fullName evidence="2">DUF1229 domain-containing protein</fullName>
    </submittedName>
</protein>
<dbReference type="Proteomes" id="UP001208540">
    <property type="component" value="Unassembled WGS sequence"/>
</dbReference>
<proteinExistence type="predicted"/>
<comment type="caution">
    <text evidence="2">The sequence shown here is derived from an EMBL/GenBank/DDBJ whole genome shotgun (WGS) entry which is preliminary data.</text>
</comment>
<keyword evidence="1" id="KW-0472">Membrane</keyword>